<dbReference type="Pfam" id="PF00482">
    <property type="entry name" value="T2SSF"/>
    <property type="match status" value="1"/>
</dbReference>
<dbReference type="KEGG" id="bpsi:IX83_02655"/>
<protein>
    <submittedName>
        <fullName evidence="8">MaoC protein</fullName>
    </submittedName>
</protein>
<dbReference type="OrthoDB" id="597333at2"/>
<comment type="subcellular location">
    <subcellularLocation>
        <location evidence="1">Cell membrane</location>
        <topology evidence="1">Multi-pass membrane protein</topology>
    </subcellularLocation>
</comment>
<feature type="domain" description="Type II secretion system protein GspF" evidence="7">
    <location>
        <begin position="131"/>
        <end position="255"/>
    </location>
</feature>
<evidence type="ECO:0000313" key="8">
    <source>
        <dbReference type="EMBL" id="AIL32362.1"/>
    </source>
</evidence>
<feature type="transmembrane region" description="Helical" evidence="6">
    <location>
        <begin position="97"/>
        <end position="115"/>
    </location>
</feature>
<evidence type="ECO:0000256" key="6">
    <source>
        <dbReference type="SAM" id="Phobius"/>
    </source>
</evidence>
<dbReference type="EMBL" id="CP009238">
    <property type="protein sequence ID" value="AIL32362.1"/>
    <property type="molecule type" value="Genomic_DNA"/>
</dbReference>
<dbReference type="HOGENOM" id="CLU_064305_3_0_4"/>
<evidence type="ECO:0000256" key="4">
    <source>
        <dbReference type="ARBA" id="ARBA00022989"/>
    </source>
</evidence>
<feature type="transmembrane region" description="Helical" evidence="6">
    <location>
        <begin position="237"/>
        <end position="255"/>
    </location>
</feature>
<keyword evidence="2" id="KW-1003">Cell membrane</keyword>
<dbReference type="eggNOG" id="COG4965">
    <property type="taxonomic scope" value="Bacteria"/>
</dbReference>
<evidence type="ECO:0000256" key="3">
    <source>
        <dbReference type="ARBA" id="ARBA00022692"/>
    </source>
</evidence>
<dbReference type="PANTHER" id="PTHR35007">
    <property type="entry name" value="INTEGRAL MEMBRANE PROTEIN-RELATED"/>
    <property type="match status" value="1"/>
</dbReference>
<dbReference type="PANTHER" id="PTHR35007:SF2">
    <property type="entry name" value="PILUS ASSEMBLE PROTEIN"/>
    <property type="match status" value="1"/>
</dbReference>
<evidence type="ECO:0000256" key="5">
    <source>
        <dbReference type="ARBA" id="ARBA00023136"/>
    </source>
</evidence>
<gene>
    <name evidence="8" type="ORF">IX83_02655</name>
</gene>
<feature type="transmembrane region" description="Helical" evidence="6">
    <location>
        <begin position="275"/>
        <end position="294"/>
    </location>
</feature>
<evidence type="ECO:0000259" key="7">
    <source>
        <dbReference type="Pfam" id="PF00482"/>
    </source>
</evidence>
<evidence type="ECO:0000313" key="9">
    <source>
        <dbReference type="Proteomes" id="UP000028945"/>
    </source>
</evidence>
<name>A0A077DG07_9BURK</name>
<dbReference type="AlphaFoldDB" id="A0A077DG07"/>
<keyword evidence="9" id="KW-1185">Reference proteome</keyword>
<evidence type="ECO:0000256" key="1">
    <source>
        <dbReference type="ARBA" id="ARBA00004651"/>
    </source>
</evidence>
<evidence type="ECO:0000256" key="2">
    <source>
        <dbReference type="ARBA" id="ARBA00022475"/>
    </source>
</evidence>
<dbReference type="Proteomes" id="UP000028945">
    <property type="component" value="Chromosome"/>
</dbReference>
<dbReference type="InterPro" id="IPR018076">
    <property type="entry name" value="T2SS_GspF_dom"/>
</dbReference>
<organism evidence="8 9">
    <name type="scientific">Basilea psittacipulmonis DSM 24701</name>
    <dbReference type="NCBI Taxonomy" id="1072685"/>
    <lineage>
        <taxon>Bacteria</taxon>
        <taxon>Pseudomonadati</taxon>
        <taxon>Pseudomonadota</taxon>
        <taxon>Betaproteobacteria</taxon>
        <taxon>Burkholderiales</taxon>
        <taxon>Alcaligenaceae</taxon>
        <taxon>Basilea</taxon>
    </lineage>
</organism>
<keyword evidence="4 6" id="KW-1133">Transmembrane helix</keyword>
<keyword evidence="3 6" id="KW-0812">Transmembrane</keyword>
<dbReference type="GO" id="GO:0005886">
    <property type="term" value="C:plasma membrane"/>
    <property type="evidence" value="ECO:0007669"/>
    <property type="project" value="UniProtKB-SubCell"/>
</dbReference>
<keyword evidence="5 6" id="KW-0472">Membrane</keyword>
<feature type="transmembrane region" description="Helical" evidence="6">
    <location>
        <begin position="6"/>
        <end position="26"/>
    </location>
</feature>
<dbReference type="STRING" id="1072685.IX83_02655"/>
<reference evidence="8 9" key="1">
    <citation type="journal article" date="2014" name="BMC Genomics">
        <title>A genomic perspective on a new bacterial genus and species from the Alcaligenaceae family, Basilea psittacipulmonis.</title>
        <authorList>
            <person name="Whiteson K.L."/>
            <person name="Hernandez D."/>
            <person name="Lazarevic V."/>
            <person name="Gaia N."/>
            <person name="Farinelli L."/>
            <person name="Francois P."/>
            <person name="Pilo P."/>
            <person name="Frey J."/>
            <person name="Schrenzel J."/>
        </authorList>
    </citation>
    <scope>NUCLEOTIDE SEQUENCE [LARGE SCALE GENOMIC DNA]</scope>
    <source>
        <strain evidence="8 9">DSM 24701</strain>
    </source>
</reference>
<sequence>MILELLYYFVFVFGLLLLSYTTVTWVRIRALVNSGSHSLRAQRIQISKEKFKNTIRLWFYYYCYGNPKNYPKSVLISVIAFLGLYILNYFYVHLTNITFVLLFLLAFVIVVWKLGKRRNKKIFEQSFPEILQVLNSASSAGVGLLQALERCGKDIDGPVGQEFKSIYRRLSIGEDPISVFEDSYTRYPYKEYYFFIMIIRLNLSRGGQIREVISRLGRAVANSKKNEQKKRAMTAEARMSAMIVACFPIGFFLFMQVTMPENFEFVMYNPSGRIILYYVFGSVSLGMGIIWWLMKKAT</sequence>
<proteinExistence type="predicted"/>
<dbReference type="RefSeq" id="WP_038498861.1">
    <property type="nucleotide sequence ID" value="NZ_AFWK01000112.1"/>
</dbReference>
<accession>A0A077DG07</accession>